<dbReference type="GO" id="GO:0016787">
    <property type="term" value="F:hydrolase activity"/>
    <property type="evidence" value="ECO:0007669"/>
    <property type="project" value="UniProtKB-KW"/>
</dbReference>
<evidence type="ECO:0000259" key="2">
    <source>
        <dbReference type="Pfam" id="PF04909"/>
    </source>
</evidence>
<dbReference type="PANTHER" id="PTHR43569">
    <property type="entry name" value="AMIDOHYDROLASE"/>
    <property type="match status" value="1"/>
</dbReference>
<organism evidence="3 4">
    <name type="scientific">Aureococcus anophagefferens</name>
    <name type="common">Harmful bloom alga</name>
    <dbReference type="NCBI Taxonomy" id="44056"/>
    <lineage>
        <taxon>Eukaryota</taxon>
        <taxon>Sar</taxon>
        <taxon>Stramenopiles</taxon>
        <taxon>Ochrophyta</taxon>
        <taxon>Pelagophyceae</taxon>
        <taxon>Pelagomonadales</taxon>
        <taxon>Pelagomonadaceae</taxon>
        <taxon>Aureococcus</taxon>
    </lineage>
</organism>
<sequence length="345" mass="37900">MGSAASMAARNEALDAWLKLEAEEDVLEPELRICDPHHHLWDHSGDKSQFIVTFVAGGEVARYPYAYLLPELLRDVGGGHKVVSTVYVQAGSYYRAFGPREEASIGEVEFAQGMAAVADSGCYGPTRACAAIVGSVNLADRSAEAVLRTMMKQRNFRGVRVATPELSEDFLAGVALLEKYDLVYEFWDEDFATLPTLVELAGRFPTVVFVLDHCGGKLGPSTDLRDWGALLGVVAAKCPNVVCKVGGLLGPKNGFELHAREAPVGSEELCDLLFPYYAVAIRAFGPSRCMFESNFPVDRMAASYRVLWNAHKRVCSRLELGPEEKREIFHDVAARTYRLAKDDVS</sequence>
<keyword evidence="3" id="KW-0378">Hydrolase</keyword>
<keyword evidence="4" id="KW-1185">Reference proteome</keyword>
<dbReference type="SUPFAM" id="SSF51556">
    <property type="entry name" value="Metallo-dependent hydrolases"/>
    <property type="match status" value="1"/>
</dbReference>
<dbReference type="InterPro" id="IPR006680">
    <property type="entry name" value="Amidohydro-rel"/>
</dbReference>
<evidence type="ECO:0000256" key="1">
    <source>
        <dbReference type="ARBA" id="ARBA00038310"/>
    </source>
</evidence>
<comment type="caution">
    <text evidence="3">The sequence shown here is derived from an EMBL/GenBank/DDBJ whole genome shotgun (WGS) entry which is preliminary data.</text>
</comment>
<dbReference type="Gene3D" id="3.20.20.140">
    <property type="entry name" value="Metal-dependent hydrolases"/>
    <property type="match status" value="1"/>
</dbReference>
<dbReference type="EMBL" id="JBBJCI010000040">
    <property type="protein sequence ID" value="KAK7249670.1"/>
    <property type="molecule type" value="Genomic_DNA"/>
</dbReference>
<dbReference type="InterPro" id="IPR052350">
    <property type="entry name" value="Metallo-dep_Lactonases"/>
</dbReference>
<evidence type="ECO:0000313" key="4">
    <source>
        <dbReference type="Proteomes" id="UP001363151"/>
    </source>
</evidence>
<evidence type="ECO:0000313" key="3">
    <source>
        <dbReference type="EMBL" id="KAK7249670.1"/>
    </source>
</evidence>
<dbReference type="Pfam" id="PF04909">
    <property type="entry name" value="Amidohydro_2"/>
    <property type="match status" value="1"/>
</dbReference>
<accession>A0ABR1G916</accession>
<name>A0ABR1G916_AURAN</name>
<dbReference type="PANTHER" id="PTHR43569:SF1">
    <property type="entry name" value="BLL3371 PROTEIN"/>
    <property type="match status" value="1"/>
</dbReference>
<dbReference type="InterPro" id="IPR032466">
    <property type="entry name" value="Metal_Hydrolase"/>
</dbReference>
<dbReference type="Proteomes" id="UP001363151">
    <property type="component" value="Unassembled WGS sequence"/>
</dbReference>
<gene>
    <name evidence="3" type="ORF">SO694_00004322</name>
</gene>
<reference evidence="3 4" key="1">
    <citation type="submission" date="2024-03" db="EMBL/GenBank/DDBJ databases">
        <title>Aureococcus anophagefferens CCMP1851 and Kratosvirus quantuckense: Draft genome of a second virus-susceptible host strain in the model system.</title>
        <authorList>
            <person name="Chase E."/>
            <person name="Truchon A.R."/>
            <person name="Schepens W."/>
            <person name="Wilhelm S.W."/>
        </authorList>
    </citation>
    <scope>NUCLEOTIDE SEQUENCE [LARGE SCALE GENOMIC DNA]</scope>
    <source>
        <strain evidence="3 4">CCMP1851</strain>
    </source>
</reference>
<feature type="domain" description="Amidohydrolase-related" evidence="2">
    <location>
        <begin position="34"/>
        <end position="339"/>
    </location>
</feature>
<proteinExistence type="inferred from homology"/>
<comment type="similarity">
    <text evidence="1">Belongs to the metallo-dependent hydrolases superfamily.</text>
</comment>
<protein>
    <submittedName>
        <fullName evidence="3">Metal-dependent hydrolase</fullName>
    </submittedName>
</protein>